<evidence type="ECO:0000256" key="2">
    <source>
        <dbReference type="SAM" id="MobiDB-lite"/>
    </source>
</evidence>
<feature type="region of interest" description="Disordered" evidence="2">
    <location>
        <begin position="148"/>
        <end position="186"/>
    </location>
</feature>
<organism evidence="3 4">
    <name type="scientific">Gigaspora rosea</name>
    <dbReference type="NCBI Taxonomy" id="44941"/>
    <lineage>
        <taxon>Eukaryota</taxon>
        <taxon>Fungi</taxon>
        <taxon>Fungi incertae sedis</taxon>
        <taxon>Mucoromycota</taxon>
        <taxon>Glomeromycotina</taxon>
        <taxon>Glomeromycetes</taxon>
        <taxon>Diversisporales</taxon>
        <taxon>Gigasporaceae</taxon>
        <taxon>Gigaspora</taxon>
    </lineage>
</organism>
<proteinExistence type="predicted"/>
<feature type="compositionally biased region" description="Polar residues" evidence="2">
    <location>
        <begin position="177"/>
        <end position="186"/>
    </location>
</feature>
<evidence type="ECO:0000313" key="4">
    <source>
        <dbReference type="Proteomes" id="UP000266673"/>
    </source>
</evidence>
<comment type="caution">
    <text evidence="3">The sequence shown here is derived from an EMBL/GenBank/DDBJ whole genome shotgun (WGS) entry which is preliminary data.</text>
</comment>
<dbReference type="Proteomes" id="UP000266673">
    <property type="component" value="Unassembled WGS sequence"/>
</dbReference>
<feature type="compositionally biased region" description="Basic residues" evidence="2">
    <location>
        <begin position="253"/>
        <end position="263"/>
    </location>
</feature>
<protein>
    <submittedName>
        <fullName evidence="3">Uncharacterized protein</fullName>
    </submittedName>
</protein>
<feature type="coiled-coil region" evidence="1">
    <location>
        <begin position="2"/>
        <end position="29"/>
    </location>
</feature>
<gene>
    <name evidence="3" type="ORF">C2G38_2281700</name>
</gene>
<dbReference type="EMBL" id="QKWP01002045">
    <property type="protein sequence ID" value="RIB05130.1"/>
    <property type="molecule type" value="Genomic_DNA"/>
</dbReference>
<sequence length="263" mass="30779">MDAELERISKELQQLNNSLEDTLNIYINKMSRLRPTYTTSRPTFYEYKEGYTVETSARHPSHYYLLNRRRNLPVRPSWKKNNGHEVYTPPVKKRNPLTKLQNKKNHVTEAFDAYYTPGETECSCPHTPPNASINENYLPRAYTPKLSSTKSLFKRPKKLKPVDQRNHYHNDIDTSKNETSSTENENKTYSYCQQLAEINEPESDQKMNEEIINDLAIPEEIVEDKALEKDDQEILIKVEGGSNERKNSDQHKTSRRRNSKPCQ</sequence>
<accession>A0A397U4C3</accession>
<feature type="region of interest" description="Disordered" evidence="2">
    <location>
        <begin position="223"/>
        <end position="263"/>
    </location>
</feature>
<name>A0A397U4C3_9GLOM</name>
<evidence type="ECO:0000313" key="3">
    <source>
        <dbReference type="EMBL" id="RIB05130.1"/>
    </source>
</evidence>
<evidence type="ECO:0000256" key="1">
    <source>
        <dbReference type="SAM" id="Coils"/>
    </source>
</evidence>
<feature type="compositionally biased region" description="Basic and acidic residues" evidence="2">
    <location>
        <begin position="223"/>
        <end position="252"/>
    </location>
</feature>
<dbReference type="AlphaFoldDB" id="A0A397U4C3"/>
<reference evidence="3 4" key="1">
    <citation type="submission" date="2018-06" db="EMBL/GenBank/DDBJ databases">
        <title>Comparative genomics reveals the genomic features of Rhizophagus irregularis, R. cerebriforme, R. diaphanum and Gigaspora rosea, and their symbiotic lifestyle signature.</title>
        <authorList>
            <person name="Morin E."/>
            <person name="San Clemente H."/>
            <person name="Chen E.C.H."/>
            <person name="De La Providencia I."/>
            <person name="Hainaut M."/>
            <person name="Kuo A."/>
            <person name="Kohler A."/>
            <person name="Murat C."/>
            <person name="Tang N."/>
            <person name="Roy S."/>
            <person name="Loubradou J."/>
            <person name="Henrissat B."/>
            <person name="Grigoriev I.V."/>
            <person name="Corradi N."/>
            <person name="Roux C."/>
            <person name="Martin F.M."/>
        </authorList>
    </citation>
    <scope>NUCLEOTIDE SEQUENCE [LARGE SCALE GENOMIC DNA]</scope>
    <source>
        <strain evidence="3 4">DAOM 194757</strain>
    </source>
</reference>
<feature type="compositionally biased region" description="Basic and acidic residues" evidence="2">
    <location>
        <begin position="160"/>
        <end position="176"/>
    </location>
</feature>
<keyword evidence="1" id="KW-0175">Coiled coil</keyword>
<keyword evidence="4" id="KW-1185">Reference proteome</keyword>